<reference evidence="1" key="1">
    <citation type="submission" date="2016-10" db="EMBL/GenBank/DDBJ databases">
        <authorList>
            <person name="Benchimol M."/>
            <person name="Almeida L.G."/>
            <person name="Vasconcelos A.T."/>
            <person name="Perreira-Neves A."/>
            <person name="Rosa I.A."/>
            <person name="Tasca T."/>
            <person name="Bogo M.R."/>
            <person name="de Souza W."/>
        </authorList>
    </citation>
    <scope>NUCLEOTIDE SEQUENCE [LARGE SCALE GENOMIC DNA]</scope>
    <source>
        <strain evidence="1">K</strain>
    </source>
</reference>
<dbReference type="AlphaFoldDB" id="A0A1J4KN43"/>
<proteinExistence type="predicted"/>
<dbReference type="VEuPathDB" id="TrichDB:TRFO_17368"/>
<accession>A0A1J4KN43</accession>
<dbReference type="RefSeq" id="XP_068365873.1">
    <property type="nucleotide sequence ID" value="XM_068499542.1"/>
</dbReference>
<dbReference type="Proteomes" id="UP000179807">
    <property type="component" value="Unassembled WGS sequence"/>
</dbReference>
<sequence>MTENDTLQLVGVGNFGLEEINELMRCRLSKINQTEELFFIYKQHNNFQAKDDEYYSDESDDDEPHISDEDIEIFQKEILVNRKQTYENVLWCVFNTICFTY</sequence>
<dbReference type="GeneID" id="94834246"/>
<evidence type="ECO:0000313" key="1">
    <source>
        <dbReference type="EMBL" id="OHT12737.1"/>
    </source>
</evidence>
<gene>
    <name evidence="1" type="ORF">TRFO_17368</name>
</gene>
<name>A0A1J4KN43_9EUKA</name>
<evidence type="ECO:0000313" key="2">
    <source>
        <dbReference type="Proteomes" id="UP000179807"/>
    </source>
</evidence>
<protein>
    <submittedName>
        <fullName evidence="1">Uncharacterized protein</fullName>
    </submittedName>
</protein>
<keyword evidence="2" id="KW-1185">Reference proteome</keyword>
<comment type="caution">
    <text evidence="1">The sequence shown here is derived from an EMBL/GenBank/DDBJ whole genome shotgun (WGS) entry which is preliminary data.</text>
</comment>
<organism evidence="1 2">
    <name type="scientific">Tritrichomonas foetus</name>
    <dbReference type="NCBI Taxonomy" id="1144522"/>
    <lineage>
        <taxon>Eukaryota</taxon>
        <taxon>Metamonada</taxon>
        <taxon>Parabasalia</taxon>
        <taxon>Tritrichomonadida</taxon>
        <taxon>Tritrichomonadidae</taxon>
        <taxon>Tritrichomonas</taxon>
    </lineage>
</organism>
<dbReference type="EMBL" id="MLAK01000557">
    <property type="protein sequence ID" value="OHT12737.1"/>
    <property type="molecule type" value="Genomic_DNA"/>
</dbReference>